<dbReference type="AlphaFoldDB" id="A0A5C3Q801"/>
<evidence type="ECO:0000313" key="1">
    <source>
        <dbReference type="EMBL" id="TFK98224.1"/>
    </source>
</evidence>
<proteinExistence type="predicted"/>
<protein>
    <submittedName>
        <fullName evidence="1">Uncharacterized protein</fullName>
    </submittedName>
</protein>
<gene>
    <name evidence="1" type="ORF">BDV98DRAFT_215323</name>
</gene>
<dbReference type="Proteomes" id="UP000305067">
    <property type="component" value="Unassembled WGS sequence"/>
</dbReference>
<accession>A0A5C3Q801</accession>
<sequence length="159" mass="17955">MSTSTCCTFLVVPFNESLVNCASCLCTSFAHRRDSLPFLTVRTLNQPSNRIGSIHQHSPSIRTAPSIETPANRWRSVATMGIVCLEAVSRPPSLSVVVDRQPRIYDVYDPLPNIVRQGRTATRHRLKGARSAFRVPLCSVDLSLYLWLPSCERRRWRNS</sequence>
<dbReference type="EMBL" id="ML178841">
    <property type="protein sequence ID" value="TFK98224.1"/>
    <property type="molecule type" value="Genomic_DNA"/>
</dbReference>
<name>A0A5C3Q801_9AGAR</name>
<organism evidence="1 2">
    <name type="scientific">Pterulicium gracile</name>
    <dbReference type="NCBI Taxonomy" id="1884261"/>
    <lineage>
        <taxon>Eukaryota</taxon>
        <taxon>Fungi</taxon>
        <taxon>Dikarya</taxon>
        <taxon>Basidiomycota</taxon>
        <taxon>Agaricomycotina</taxon>
        <taxon>Agaricomycetes</taxon>
        <taxon>Agaricomycetidae</taxon>
        <taxon>Agaricales</taxon>
        <taxon>Pleurotineae</taxon>
        <taxon>Pterulaceae</taxon>
        <taxon>Pterulicium</taxon>
    </lineage>
</organism>
<reference evidence="1 2" key="1">
    <citation type="journal article" date="2019" name="Nat. Ecol. Evol.">
        <title>Megaphylogeny resolves global patterns of mushroom evolution.</title>
        <authorList>
            <person name="Varga T."/>
            <person name="Krizsan K."/>
            <person name="Foldi C."/>
            <person name="Dima B."/>
            <person name="Sanchez-Garcia M."/>
            <person name="Sanchez-Ramirez S."/>
            <person name="Szollosi G.J."/>
            <person name="Szarkandi J.G."/>
            <person name="Papp V."/>
            <person name="Albert L."/>
            <person name="Andreopoulos W."/>
            <person name="Angelini C."/>
            <person name="Antonin V."/>
            <person name="Barry K.W."/>
            <person name="Bougher N.L."/>
            <person name="Buchanan P."/>
            <person name="Buyck B."/>
            <person name="Bense V."/>
            <person name="Catcheside P."/>
            <person name="Chovatia M."/>
            <person name="Cooper J."/>
            <person name="Damon W."/>
            <person name="Desjardin D."/>
            <person name="Finy P."/>
            <person name="Geml J."/>
            <person name="Haridas S."/>
            <person name="Hughes K."/>
            <person name="Justo A."/>
            <person name="Karasinski D."/>
            <person name="Kautmanova I."/>
            <person name="Kiss B."/>
            <person name="Kocsube S."/>
            <person name="Kotiranta H."/>
            <person name="LaButti K.M."/>
            <person name="Lechner B.E."/>
            <person name="Liimatainen K."/>
            <person name="Lipzen A."/>
            <person name="Lukacs Z."/>
            <person name="Mihaltcheva S."/>
            <person name="Morgado L.N."/>
            <person name="Niskanen T."/>
            <person name="Noordeloos M.E."/>
            <person name="Ohm R.A."/>
            <person name="Ortiz-Santana B."/>
            <person name="Ovrebo C."/>
            <person name="Racz N."/>
            <person name="Riley R."/>
            <person name="Savchenko A."/>
            <person name="Shiryaev A."/>
            <person name="Soop K."/>
            <person name="Spirin V."/>
            <person name="Szebenyi C."/>
            <person name="Tomsovsky M."/>
            <person name="Tulloss R.E."/>
            <person name="Uehling J."/>
            <person name="Grigoriev I.V."/>
            <person name="Vagvolgyi C."/>
            <person name="Papp T."/>
            <person name="Martin F.M."/>
            <person name="Miettinen O."/>
            <person name="Hibbett D.S."/>
            <person name="Nagy L.G."/>
        </authorList>
    </citation>
    <scope>NUCLEOTIDE SEQUENCE [LARGE SCALE GENOMIC DNA]</scope>
    <source>
        <strain evidence="1 2">CBS 309.79</strain>
    </source>
</reference>
<keyword evidence="2" id="KW-1185">Reference proteome</keyword>
<evidence type="ECO:0000313" key="2">
    <source>
        <dbReference type="Proteomes" id="UP000305067"/>
    </source>
</evidence>